<dbReference type="InterPro" id="IPR036144">
    <property type="entry name" value="RibA-like_sf"/>
</dbReference>
<evidence type="ECO:0000256" key="3">
    <source>
        <dbReference type="ARBA" id="ARBA00002284"/>
    </source>
</evidence>
<dbReference type="Gene3D" id="3.90.870.10">
    <property type="entry name" value="DHBP synthase"/>
    <property type="match status" value="1"/>
</dbReference>
<dbReference type="AlphaFoldDB" id="A0A1I2YD39"/>
<feature type="binding site" evidence="14">
    <location>
        <begin position="164"/>
        <end position="168"/>
    </location>
    <ligand>
        <name>D-ribulose 5-phosphate</name>
        <dbReference type="ChEBI" id="CHEBI:58121"/>
    </ligand>
</feature>
<feature type="domain" description="GTP cyclohydrolase II" evidence="16">
    <location>
        <begin position="235"/>
        <end position="392"/>
    </location>
</feature>
<feature type="binding site" evidence="14">
    <location>
        <begin position="51"/>
        <end position="52"/>
    </location>
    <ligand>
        <name>D-ribulose 5-phosphate</name>
        <dbReference type="ChEBI" id="CHEBI:58121"/>
    </ligand>
</feature>
<dbReference type="InterPro" id="IPR032677">
    <property type="entry name" value="GTP_cyclohydro_II"/>
</dbReference>
<dbReference type="SUPFAM" id="SSF142695">
    <property type="entry name" value="RibA-like"/>
    <property type="match status" value="1"/>
</dbReference>
<accession>A0A1I2YD39</accession>
<dbReference type="PANTHER" id="PTHR21327:SF34">
    <property type="entry name" value="3,4-DIHYDROXY-2-BUTANONE 4-PHOSPHATE SYNTHASE"/>
    <property type="match status" value="1"/>
</dbReference>
<dbReference type="EMBL" id="FOPY01000001">
    <property type="protein sequence ID" value="SFH23259.1"/>
    <property type="molecule type" value="Genomic_DNA"/>
</dbReference>
<dbReference type="SUPFAM" id="SSF55821">
    <property type="entry name" value="YrdC/RibB"/>
    <property type="match status" value="1"/>
</dbReference>
<comment type="catalytic activity">
    <reaction evidence="1 14">
        <text>D-ribulose 5-phosphate = (2S)-2-hydroxy-3-oxobutyl phosphate + formate + H(+)</text>
        <dbReference type="Rhea" id="RHEA:18457"/>
        <dbReference type="ChEBI" id="CHEBI:15378"/>
        <dbReference type="ChEBI" id="CHEBI:15740"/>
        <dbReference type="ChEBI" id="CHEBI:58121"/>
        <dbReference type="ChEBI" id="CHEBI:58830"/>
        <dbReference type="EC" id="4.1.99.12"/>
    </reaction>
</comment>
<sequence>MVASSSQPTSQGAPQPLAQDSPSRQALARIEDLVEDIRQGKMVILMDDEDRENEGDIIMAAEKVEAAHINFMARHARGLICLPMTRERCERLNLPLMVRDNGSGFGTKFTLSIEAAQGVTTGISAADRARTVQAAVARNAKPSDIVQPGHIFPLMAEPGGVLRRAGHTEAACDLAAMAGFDPSGVICEIMNEDGSMARRPELERFAAEHDIKIGTIADLIHYRIHNEQTVELEEHMPVHTSFGELTLHVFRDRIQGSHHLALVKGQPQPDRPTTVRVHLADSLRDLLALQKPGSQSWTAQGALAQVAQADTGVFVLLDDGRTALDFKSQLDIFLERTRAPRSSDSDGAGNYLTIGTGSQILRLLGVGQMRLLSSPWKFSALSGFDLEVVERLGGDTADAGDSLE</sequence>
<keyword evidence="11 14" id="KW-0460">Magnesium</keyword>
<evidence type="ECO:0000313" key="18">
    <source>
        <dbReference type="Proteomes" id="UP000199040"/>
    </source>
</evidence>
<dbReference type="PIRSF" id="PIRSF001259">
    <property type="entry name" value="RibA"/>
    <property type="match status" value="1"/>
</dbReference>
<dbReference type="InterPro" id="IPR000422">
    <property type="entry name" value="DHBP_synthase_RibB"/>
</dbReference>
<feature type="region of interest" description="Disordered" evidence="15">
    <location>
        <begin position="1"/>
        <end position="24"/>
    </location>
</feature>
<comment type="subunit">
    <text evidence="14">Homodimer.</text>
</comment>
<evidence type="ECO:0000256" key="8">
    <source>
        <dbReference type="ARBA" id="ARBA00018836"/>
    </source>
</evidence>
<dbReference type="GO" id="GO:0030145">
    <property type="term" value="F:manganese ion binding"/>
    <property type="evidence" value="ECO:0007669"/>
    <property type="project" value="UniProtKB-UniRule"/>
</dbReference>
<organism evidence="17 18">
    <name type="scientific">Modicisalibacter xianhensis</name>
    <dbReference type="NCBI Taxonomy" id="442341"/>
    <lineage>
        <taxon>Bacteria</taxon>
        <taxon>Pseudomonadati</taxon>
        <taxon>Pseudomonadota</taxon>
        <taxon>Gammaproteobacteria</taxon>
        <taxon>Oceanospirillales</taxon>
        <taxon>Halomonadaceae</taxon>
        <taxon>Modicisalibacter</taxon>
    </lineage>
</organism>
<feature type="binding site" evidence="14">
    <location>
        <position position="167"/>
    </location>
    <ligand>
        <name>Mg(2+)</name>
        <dbReference type="ChEBI" id="CHEBI:18420"/>
        <label>2</label>
    </ligand>
</feature>
<evidence type="ECO:0000256" key="13">
    <source>
        <dbReference type="ARBA" id="ARBA00023239"/>
    </source>
</evidence>
<dbReference type="RefSeq" id="WP_244890842.1">
    <property type="nucleotide sequence ID" value="NZ_FOPY01000001.1"/>
</dbReference>
<dbReference type="GO" id="GO:0009231">
    <property type="term" value="P:riboflavin biosynthetic process"/>
    <property type="evidence" value="ECO:0007669"/>
    <property type="project" value="UniProtKB-UniRule"/>
</dbReference>
<evidence type="ECO:0000256" key="9">
    <source>
        <dbReference type="ARBA" id="ARBA00022619"/>
    </source>
</evidence>
<keyword evidence="9 14" id="KW-0686">Riboflavin biosynthesis</keyword>
<evidence type="ECO:0000256" key="14">
    <source>
        <dbReference type="HAMAP-Rule" id="MF_00180"/>
    </source>
</evidence>
<evidence type="ECO:0000256" key="15">
    <source>
        <dbReference type="SAM" id="MobiDB-lite"/>
    </source>
</evidence>
<name>A0A1I2YD39_9GAMM</name>
<evidence type="ECO:0000256" key="2">
    <source>
        <dbReference type="ARBA" id="ARBA00001936"/>
    </source>
</evidence>
<dbReference type="PANTHER" id="PTHR21327">
    <property type="entry name" value="GTP CYCLOHYDROLASE II-RELATED"/>
    <property type="match status" value="1"/>
</dbReference>
<comment type="similarity">
    <text evidence="14">Belongs to the DHBP synthase family.</text>
</comment>
<evidence type="ECO:0000256" key="5">
    <source>
        <dbReference type="ARBA" id="ARBA00005520"/>
    </source>
</evidence>
<dbReference type="EC" id="4.1.99.12" evidence="7 14"/>
<dbReference type="GO" id="GO:0008686">
    <property type="term" value="F:3,4-dihydroxy-2-butanone-4-phosphate synthase activity"/>
    <property type="evidence" value="ECO:0007669"/>
    <property type="project" value="UniProtKB-UniRule"/>
</dbReference>
<comment type="function">
    <text evidence="3 14">Catalyzes the conversion of D-ribulose 5-phosphate to formate and 3,4-dihydroxy-2-butanone 4-phosphate.</text>
</comment>
<keyword evidence="10 14" id="KW-0479">Metal-binding</keyword>
<dbReference type="GO" id="GO:0005829">
    <property type="term" value="C:cytosol"/>
    <property type="evidence" value="ECO:0007669"/>
    <property type="project" value="TreeGrafter"/>
</dbReference>
<feature type="binding site" evidence="14">
    <location>
        <position position="52"/>
    </location>
    <ligand>
        <name>Mg(2+)</name>
        <dbReference type="ChEBI" id="CHEBI:18420"/>
        <label>1</label>
    </ligand>
</feature>
<evidence type="ECO:0000256" key="12">
    <source>
        <dbReference type="ARBA" id="ARBA00023211"/>
    </source>
</evidence>
<evidence type="ECO:0000313" key="17">
    <source>
        <dbReference type="EMBL" id="SFH23259.1"/>
    </source>
</evidence>
<feature type="binding site" evidence="14">
    <location>
        <position position="52"/>
    </location>
    <ligand>
        <name>Mg(2+)</name>
        <dbReference type="ChEBI" id="CHEBI:18420"/>
        <label>2</label>
    </ligand>
</feature>
<dbReference type="Proteomes" id="UP000199040">
    <property type="component" value="Unassembled WGS sequence"/>
</dbReference>
<dbReference type="Gene3D" id="3.40.50.10990">
    <property type="entry name" value="GTP cyclohydrolase II"/>
    <property type="match status" value="2"/>
</dbReference>
<evidence type="ECO:0000259" key="16">
    <source>
        <dbReference type="Pfam" id="PF00925"/>
    </source>
</evidence>
<evidence type="ECO:0000256" key="4">
    <source>
        <dbReference type="ARBA" id="ARBA00004904"/>
    </source>
</evidence>
<evidence type="ECO:0000256" key="7">
    <source>
        <dbReference type="ARBA" id="ARBA00012153"/>
    </source>
</evidence>
<feature type="site" description="Essential for catalytic activity" evidence="14">
    <location>
        <position position="188"/>
    </location>
</feature>
<feature type="site" description="Essential for catalytic activity" evidence="14">
    <location>
        <position position="150"/>
    </location>
</feature>
<dbReference type="UniPathway" id="UPA00275">
    <property type="reaction ID" value="UER00399"/>
</dbReference>
<dbReference type="FunFam" id="3.90.870.10:FF:000001">
    <property type="entry name" value="Riboflavin biosynthesis protein RibBA"/>
    <property type="match status" value="1"/>
</dbReference>
<dbReference type="InterPro" id="IPR017945">
    <property type="entry name" value="DHBP_synth_RibB-like_a/b_dom"/>
</dbReference>
<dbReference type="Pfam" id="PF00925">
    <property type="entry name" value="GTP_cyclohydro2"/>
    <property type="match status" value="1"/>
</dbReference>
<keyword evidence="12 14" id="KW-0464">Manganese</keyword>
<comment type="pathway">
    <text evidence="4 14">Cofactor biosynthesis; riboflavin biosynthesis; 2-hydroxy-3-oxobutyl phosphate from D-ribulose 5-phosphate: step 1/1.</text>
</comment>
<evidence type="ECO:0000256" key="1">
    <source>
        <dbReference type="ARBA" id="ARBA00000141"/>
    </source>
</evidence>
<proteinExistence type="inferred from homology"/>
<evidence type="ECO:0000256" key="6">
    <source>
        <dbReference type="ARBA" id="ARBA00008976"/>
    </source>
</evidence>
<dbReference type="HAMAP" id="MF_00180">
    <property type="entry name" value="RibB"/>
    <property type="match status" value="1"/>
</dbReference>
<evidence type="ECO:0000256" key="11">
    <source>
        <dbReference type="ARBA" id="ARBA00022842"/>
    </source>
</evidence>
<dbReference type="Pfam" id="PF00926">
    <property type="entry name" value="DHBP_synthase"/>
    <property type="match status" value="1"/>
</dbReference>
<feature type="binding site" evidence="14">
    <location>
        <position position="56"/>
    </location>
    <ligand>
        <name>D-ribulose 5-phosphate</name>
        <dbReference type="ChEBI" id="CHEBI:58121"/>
    </ligand>
</feature>
<dbReference type="NCBIfam" id="TIGR00506">
    <property type="entry name" value="ribB"/>
    <property type="match status" value="1"/>
</dbReference>
<evidence type="ECO:0000256" key="10">
    <source>
        <dbReference type="ARBA" id="ARBA00022723"/>
    </source>
</evidence>
<dbReference type="GO" id="GO:0003935">
    <property type="term" value="F:GTP cyclohydrolase II activity"/>
    <property type="evidence" value="ECO:0007669"/>
    <property type="project" value="TreeGrafter"/>
</dbReference>
<comment type="similarity">
    <text evidence="6">In the C-terminal section; belongs to the GTP cyclohydrolase II family.</text>
</comment>
<comment type="cofactor">
    <cofactor evidence="14">
        <name>Mg(2+)</name>
        <dbReference type="ChEBI" id="CHEBI:18420"/>
    </cofactor>
    <cofactor evidence="14">
        <name>Mn(2+)</name>
        <dbReference type="ChEBI" id="CHEBI:29035"/>
    </cofactor>
    <text evidence="14">Binds 2 divalent metal cations per subunit. Magnesium or manganese.</text>
</comment>
<dbReference type="NCBIfam" id="NF010626">
    <property type="entry name" value="PRK14019.1"/>
    <property type="match status" value="1"/>
</dbReference>
<gene>
    <name evidence="14" type="primary">ribB</name>
    <name evidence="17" type="ORF">SAMN04487959_101355</name>
</gene>
<keyword evidence="17" id="KW-0378">Hydrolase</keyword>
<comment type="cofactor">
    <cofactor evidence="2">
        <name>Mn(2+)</name>
        <dbReference type="ChEBI" id="CHEBI:29035"/>
    </cofactor>
</comment>
<keyword evidence="13 14" id="KW-0456">Lyase</keyword>
<dbReference type="GO" id="GO:0000287">
    <property type="term" value="F:magnesium ion binding"/>
    <property type="evidence" value="ECO:0007669"/>
    <property type="project" value="UniProtKB-UniRule"/>
</dbReference>
<protein>
    <recommendedName>
        <fullName evidence="8 14">3,4-dihydroxy-2-butanone 4-phosphate synthase</fullName>
        <shortName evidence="14">DHBP synthase</shortName>
        <ecNumber evidence="7 14">4.1.99.12</ecNumber>
    </recommendedName>
</protein>
<reference evidence="17 18" key="1">
    <citation type="submission" date="2016-10" db="EMBL/GenBank/DDBJ databases">
        <authorList>
            <person name="de Groot N.N."/>
        </authorList>
    </citation>
    <scope>NUCLEOTIDE SEQUENCE [LARGE SCALE GENOMIC DNA]</scope>
    <source>
        <strain evidence="17 18">CGMCC 1.6848</strain>
    </source>
</reference>
<dbReference type="STRING" id="442341.SAMN04487959_101355"/>
<keyword evidence="18" id="KW-1185">Reference proteome</keyword>
<comment type="similarity">
    <text evidence="5">In the N-terminal section; belongs to the DHBP synthase family.</text>
</comment>